<proteinExistence type="predicted"/>
<evidence type="ECO:0000256" key="1">
    <source>
        <dbReference type="SAM" id="MobiDB-lite"/>
    </source>
</evidence>
<feature type="region of interest" description="Disordered" evidence="1">
    <location>
        <begin position="122"/>
        <end position="221"/>
    </location>
</feature>
<keyword evidence="3" id="KW-1185">Reference proteome</keyword>
<feature type="compositionally biased region" description="Basic residues" evidence="1">
    <location>
        <begin position="201"/>
        <end position="211"/>
    </location>
</feature>
<feature type="compositionally biased region" description="Polar residues" evidence="1">
    <location>
        <begin position="181"/>
        <end position="196"/>
    </location>
</feature>
<dbReference type="AlphaFoldDB" id="A0A371D8F6"/>
<feature type="region of interest" description="Disordered" evidence="1">
    <location>
        <begin position="1"/>
        <end position="102"/>
    </location>
</feature>
<gene>
    <name evidence="2" type="ORF">OH76DRAFT_1404363</name>
</gene>
<accession>A0A371D8F6</accession>
<organism evidence="2 3">
    <name type="scientific">Lentinus brumalis</name>
    <dbReference type="NCBI Taxonomy" id="2498619"/>
    <lineage>
        <taxon>Eukaryota</taxon>
        <taxon>Fungi</taxon>
        <taxon>Dikarya</taxon>
        <taxon>Basidiomycota</taxon>
        <taxon>Agaricomycotina</taxon>
        <taxon>Agaricomycetes</taxon>
        <taxon>Polyporales</taxon>
        <taxon>Polyporaceae</taxon>
        <taxon>Lentinus</taxon>
    </lineage>
</organism>
<evidence type="ECO:0000313" key="2">
    <source>
        <dbReference type="EMBL" id="RDX48811.1"/>
    </source>
</evidence>
<feature type="compositionally biased region" description="Low complexity" evidence="1">
    <location>
        <begin position="136"/>
        <end position="149"/>
    </location>
</feature>
<dbReference type="EMBL" id="KZ857409">
    <property type="protein sequence ID" value="RDX48811.1"/>
    <property type="molecule type" value="Genomic_DNA"/>
</dbReference>
<protein>
    <submittedName>
        <fullName evidence="2">Uncharacterized protein</fullName>
    </submittedName>
</protein>
<evidence type="ECO:0000313" key="3">
    <source>
        <dbReference type="Proteomes" id="UP000256964"/>
    </source>
</evidence>
<dbReference type="Proteomes" id="UP000256964">
    <property type="component" value="Unassembled WGS sequence"/>
</dbReference>
<feature type="compositionally biased region" description="Polar residues" evidence="1">
    <location>
        <begin position="81"/>
        <end position="92"/>
    </location>
</feature>
<sequence length="255" mass="27304">MSTTTTTLRKNLKRGSDALSDTNPGILRATTGPRVLTHNKRRLDAGNHPGSDGTTPHLKRCTFISSVASGPHDCRDVKPGSSASGQSTSMKASLQDRSETLISTRRVGPSVVVRKYEVRVVRPKAKQASSQLSGNTSSTPCPSPTSTSTGATAEKSPATGSERIEEAPAQQSTTKEHHFSTKVSALKQSRQQNNAPGTKPAVKKGQPRRVSARALAMASTLSAEKVERLMAKIGMKGYRMPPTMARLPSFRKNKE</sequence>
<name>A0A371D8F6_9APHY</name>
<reference evidence="2 3" key="1">
    <citation type="journal article" date="2018" name="Biotechnol. Biofuels">
        <title>Integrative visual omics of the white-rot fungus Polyporus brumalis exposes the biotechnological potential of its oxidative enzymes for delignifying raw plant biomass.</title>
        <authorList>
            <person name="Miyauchi S."/>
            <person name="Rancon A."/>
            <person name="Drula E."/>
            <person name="Hage H."/>
            <person name="Chaduli D."/>
            <person name="Favel A."/>
            <person name="Grisel S."/>
            <person name="Henrissat B."/>
            <person name="Herpoel-Gimbert I."/>
            <person name="Ruiz-Duenas F.J."/>
            <person name="Chevret D."/>
            <person name="Hainaut M."/>
            <person name="Lin J."/>
            <person name="Wang M."/>
            <person name="Pangilinan J."/>
            <person name="Lipzen A."/>
            <person name="Lesage-Meessen L."/>
            <person name="Navarro D."/>
            <person name="Riley R."/>
            <person name="Grigoriev I.V."/>
            <person name="Zhou S."/>
            <person name="Raouche S."/>
            <person name="Rosso M.N."/>
        </authorList>
    </citation>
    <scope>NUCLEOTIDE SEQUENCE [LARGE SCALE GENOMIC DNA]</scope>
    <source>
        <strain evidence="2 3">BRFM 1820</strain>
    </source>
</reference>